<organism evidence="6 7">
    <name type="scientific">Clostridium tagluense</name>
    <dbReference type="NCBI Taxonomy" id="360422"/>
    <lineage>
        <taxon>Bacteria</taxon>
        <taxon>Bacillati</taxon>
        <taxon>Bacillota</taxon>
        <taxon>Clostridia</taxon>
        <taxon>Eubacteriales</taxon>
        <taxon>Clostridiaceae</taxon>
        <taxon>Clostridium</taxon>
    </lineage>
</organism>
<evidence type="ECO:0000256" key="3">
    <source>
        <dbReference type="ARBA" id="ARBA00022898"/>
    </source>
</evidence>
<comment type="similarity">
    <text evidence="2 4">Belongs to the class-IV pyridoxal-phosphate-dependent aminotransferase family.</text>
</comment>
<comment type="caution">
    <text evidence="6">The sequence shown here is derived from an EMBL/GenBank/DDBJ whole genome shotgun (WGS) entry which is preliminary data.</text>
</comment>
<evidence type="ECO:0000256" key="5">
    <source>
        <dbReference type="RuleBase" id="RU004516"/>
    </source>
</evidence>
<dbReference type="InterPro" id="IPR043132">
    <property type="entry name" value="BCAT-like_C"/>
</dbReference>
<evidence type="ECO:0000256" key="1">
    <source>
        <dbReference type="ARBA" id="ARBA00001933"/>
    </source>
</evidence>
<dbReference type="OrthoDB" id="9805628at2"/>
<dbReference type="Proteomes" id="UP000287872">
    <property type="component" value="Unassembled WGS sequence"/>
</dbReference>
<evidence type="ECO:0000256" key="4">
    <source>
        <dbReference type="RuleBase" id="RU004106"/>
    </source>
</evidence>
<dbReference type="GO" id="GO:0008483">
    <property type="term" value="F:transaminase activity"/>
    <property type="evidence" value="ECO:0007669"/>
    <property type="project" value="UniProtKB-KW"/>
</dbReference>
<dbReference type="Pfam" id="PF01063">
    <property type="entry name" value="Aminotran_4"/>
    <property type="match status" value="1"/>
</dbReference>
<keyword evidence="3 5" id="KW-0663">Pyridoxal phosphate</keyword>
<dbReference type="SUPFAM" id="SSF56752">
    <property type="entry name" value="D-aminoacid aminotransferase-like PLP-dependent enzymes"/>
    <property type="match status" value="1"/>
</dbReference>
<name>A0A401UHL1_9CLOT</name>
<comment type="cofactor">
    <cofactor evidence="1 5">
        <name>pyridoxal 5'-phosphate</name>
        <dbReference type="ChEBI" id="CHEBI:597326"/>
    </cofactor>
</comment>
<dbReference type="Gene3D" id="3.20.10.10">
    <property type="entry name" value="D-amino Acid Aminotransferase, subunit A, domain 2"/>
    <property type="match status" value="1"/>
</dbReference>
<keyword evidence="7" id="KW-1185">Reference proteome</keyword>
<gene>
    <name evidence="6" type="ORF">Ctaglu_06660</name>
</gene>
<dbReference type="GO" id="GO:0046394">
    <property type="term" value="P:carboxylic acid biosynthetic process"/>
    <property type="evidence" value="ECO:0007669"/>
    <property type="project" value="UniProtKB-ARBA"/>
</dbReference>
<dbReference type="InterPro" id="IPR018300">
    <property type="entry name" value="Aminotrans_IV_CS"/>
</dbReference>
<evidence type="ECO:0000313" key="7">
    <source>
        <dbReference type="Proteomes" id="UP000287872"/>
    </source>
</evidence>
<sequence>MDKCINEYFLFGDEFKTRGEFENYNMNIGKSLYEVIRISDGMPVFLMSHLSRLENSAKIMEYKLCITKEKIINGIFELIGKNNICDGNLKLVINYQPNVDCSENVKNLNEKFLAYFIPHAYPSKEQYEEGVKTITYHGERRTPNAKVIDSDFREKVNAKIVSNTAYEAILVDDAGFITEGSRSNIFMVIGSTVLTSKIENVLPGITRQFIIKACEKLNIVVEERNVHEMDIESLTGLFISGTSPNVLPIKSVDEFFFNSSKNPLINSIMLGFQDELNEDKQKIVKFLCNRSINK</sequence>
<reference evidence="6 7" key="1">
    <citation type="submission" date="2018-11" db="EMBL/GenBank/DDBJ databases">
        <title>Genome sequencing and assembly of Clostridium tagluense strain A121.</title>
        <authorList>
            <person name="Murakami T."/>
            <person name="Segawa T."/>
            <person name="Shcherbakova V.A."/>
            <person name="Mori H."/>
            <person name="Yoshimura Y."/>
        </authorList>
    </citation>
    <scope>NUCLEOTIDE SEQUENCE [LARGE SCALE GENOMIC DNA]</scope>
    <source>
        <strain evidence="6 7">A121</strain>
    </source>
</reference>
<dbReference type="GO" id="GO:0005829">
    <property type="term" value="C:cytosol"/>
    <property type="evidence" value="ECO:0007669"/>
    <property type="project" value="TreeGrafter"/>
</dbReference>
<dbReference type="Gene3D" id="3.30.470.10">
    <property type="match status" value="1"/>
</dbReference>
<evidence type="ECO:0000313" key="6">
    <source>
        <dbReference type="EMBL" id="GCD09043.1"/>
    </source>
</evidence>
<evidence type="ECO:0000256" key="2">
    <source>
        <dbReference type="ARBA" id="ARBA00009320"/>
    </source>
</evidence>
<keyword evidence="6" id="KW-0032">Aminotransferase</keyword>
<dbReference type="InterPro" id="IPR001544">
    <property type="entry name" value="Aminotrans_IV"/>
</dbReference>
<dbReference type="PANTHER" id="PTHR42743">
    <property type="entry name" value="AMINO-ACID AMINOTRANSFERASE"/>
    <property type="match status" value="1"/>
</dbReference>
<dbReference type="CDD" id="cd00449">
    <property type="entry name" value="PLPDE_IV"/>
    <property type="match status" value="1"/>
</dbReference>
<proteinExistence type="inferred from homology"/>
<dbReference type="EMBL" id="BHYK01000003">
    <property type="protein sequence ID" value="GCD09043.1"/>
    <property type="molecule type" value="Genomic_DNA"/>
</dbReference>
<dbReference type="InterPro" id="IPR050571">
    <property type="entry name" value="Class-IV_PLP-Dep_Aminotrnsfr"/>
</dbReference>
<accession>A0A401UHL1</accession>
<keyword evidence="6" id="KW-0808">Transferase</keyword>
<dbReference type="AlphaFoldDB" id="A0A401UHL1"/>
<dbReference type="RefSeq" id="WP_124998083.1">
    <property type="nucleotide sequence ID" value="NZ_BHYK01000003.1"/>
</dbReference>
<dbReference type="InterPro" id="IPR043131">
    <property type="entry name" value="BCAT-like_N"/>
</dbReference>
<dbReference type="PROSITE" id="PS00770">
    <property type="entry name" value="AA_TRANSFER_CLASS_4"/>
    <property type="match status" value="1"/>
</dbReference>
<dbReference type="InterPro" id="IPR036038">
    <property type="entry name" value="Aminotransferase-like"/>
</dbReference>
<dbReference type="PANTHER" id="PTHR42743:SF11">
    <property type="entry name" value="AMINODEOXYCHORISMATE LYASE"/>
    <property type="match status" value="1"/>
</dbReference>
<protein>
    <submittedName>
        <fullName evidence="6">Branched-chain amino acid aminotransferase</fullName>
    </submittedName>
</protein>